<dbReference type="InterPro" id="IPR008271">
    <property type="entry name" value="Ser/Thr_kinase_AS"/>
</dbReference>
<protein>
    <recommendedName>
        <fullName evidence="2">non-specific serine/threonine protein kinase</fullName>
        <ecNumber evidence="2">2.7.11.1</ecNumber>
    </recommendedName>
</protein>
<dbReference type="SUPFAM" id="SSF51110">
    <property type="entry name" value="alpha-D-mannose-specific plant lectins"/>
    <property type="match status" value="1"/>
</dbReference>
<dbReference type="Pfam" id="PF07714">
    <property type="entry name" value="PK_Tyr_Ser-Thr"/>
    <property type="match status" value="1"/>
</dbReference>
<feature type="binding site" evidence="18">
    <location>
        <position position="806"/>
    </location>
    <ligand>
        <name>ATP</name>
        <dbReference type="ChEBI" id="CHEBI:30616"/>
    </ligand>
</feature>
<feature type="region of interest" description="Disordered" evidence="19">
    <location>
        <begin position="1043"/>
        <end position="1071"/>
    </location>
</feature>
<evidence type="ECO:0000256" key="12">
    <source>
        <dbReference type="ARBA" id="ARBA00023136"/>
    </source>
</evidence>
<dbReference type="SUPFAM" id="SSF56112">
    <property type="entry name" value="Protein kinase-like (PK-like)"/>
    <property type="match status" value="2"/>
</dbReference>
<evidence type="ECO:0000259" key="20">
    <source>
        <dbReference type="PROSITE" id="PS50011"/>
    </source>
</evidence>
<evidence type="ECO:0000256" key="8">
    <source>
        <dbReference type="ARBA" id="ARBA00022741"/>
    </source>
</evidence>
<dbReference type="GO" id="GO:0004674">
    <property type="term" value="F:protein serine/threonine kinase activity"/>
    <property type="evidence" value="ECO:0007669"/>
    <property type="project" value="UniProtKB-KW"/>
</dbReference>
<keyword evidence="8 18" id="KW-0547">Nucleotide-binding</keyword>
<dbReference type="GO" id="GO:0048544">
    <property type="term" value="P:recognition of pollen"/>
    <property type="evidence" value="ECO:0007669"/>
    <property type="project" value="InterPro"/>
</dbReference>
<keyword evidence="10 18" id="KW-0067">ATP-binding</keyword>
<evidence type="ECO:0000313" key="24">
    <source>
        <dbReference type="EMBL" id="OWM77594.1"/>
    </source>
</evidence>
<feature type="compositionally biased region" description="Polar residues" evidence="19">
    <location>
        <begin position="1050"/>
        <end position="1064"/>
    </location>
</feature>
<dbReference type="InterPro" id="IPR003609">
    <property type="entry name" value="Pan_app"/>
</dbReference>
<dbReference type="Pfam" id="PF00954">
    <property type="entry name" value="S_locus_glycop"/>
    <property type="match status" value="1"/>
</dbReference>
<reference evidence="25" key="1">
    <citation type="journal article" date="2017" name="Plant J.">
        <title>The pomegranate (Punica granatum L.) genome and the genomics of punicalagin biosynthesis.</title>
        <authorList>
            <person name="Qin G."/>
            <person name="Xu C."/>
            <person name="Ming R."/>
            <person name="Tang H."/>
            <person name="Guyot R."/>
            <person name="Kramer E.M."/>
            <person name="Hu Y."/>
            <person name="Yi X."/>
            <person name="Qi Y."/>
            <person name="Xu X."/>
            <person name="Gao Z."/>
            <person name="Pan H."/>
            <person name="Jian J."/>
            <person name="Tian Y."/>
            <person name="Yue Z."/>
            <person name="Xu Y."/>
        </authorList>
    </citation>
    <scope>NUCLEOTIDE SEQUENCE [LARGE SCALE GENOMIC DNA]</scope>
    <source>
        <strain evidence="25">cv. Dabenzi</strain>
    </source>
</reference>
<dbReference type="PROSITE" id="PS50927">
    <property type="entry name" value="BULB_LECTIN"/>
    <property type="match status" value="1"/>
</dbReference>
<dbReference type="SMART" id="SM00220">
    <property type="entry name" value="S_TKc"/>
    <property type="match status" value="2"/>
</dbReference>
<feature type="region of interest" description="Disordered" evidence="19">
    <location>
        <begin position="719"/>
        <end position="746"/>
    </location>
</feature>
<evidence type="ECO:0000259" key="23">
    <source>
        <dbReference type="PROSITE" id="PS50948"/>
    </source>
</evidence>
<evidence type="ECO:0000256" key="3">
    <source>
        <dbReference type="ARBA" id="ARBA00022475"/>
    </source>
</evidence>
<feature type="domain" description="EGF-like" evidence="21">
    <location>
        <begin position="262"/>
        <end position="300"/>
    </location>
</feature>
<comment type="caution">
    <text evidence="24">The sequence shown here is derived from an EMBL/GenBank/DDBJ whole genome shotgun (WGS) entry which is preliminary data.</text>
</comment>
<dbReference type="Pfam" id="PF00069">
    <property type="entry name" value="Pkinase"/>
    <property type="match status" value="1"/>
</dbReference>
<dbReference type="InterPro" id="IPR001245">
    <property type="entry name" value="Ser-Thr/Tyr_kinase_cat_dom"/>
</dbReference>
<dbReference type="PANTHER" id="PTHR27002:SF1095">
    <property type="entry name" value="G-TYPE LECTIN S-RECEPTOR-LIKE SERINE_THREONINE-PROTEIN KINASE RKS1"/>
    <property type="match status" value="1"/>
</dbReference>
<keyword evidence="9" id="KW-0418">Kinase</keyword>
<dbReference type="CDD" id="cd01098">
    <property type="entry name" value="PAN_AP_plant"/>
    <property type="match status" value="1"/>
</dbReference>
<dbReference type="SMART" id="SM00108">
    <property type="entry name" value="B_lectin"/>
    <property type="match status" value="1"/>
</dbReference>
<dbReference type="Gene3D" id="2.90.10.30">
    <property type="match status" value="1"/>
</dbReference>
<feature type="domain" description="Apple" evidence="23">
    <location>
        <begin position="320"/>
        <end position="401"/>
    </location>
</feature>
<evidence type="ECO:0000256" key="2">
    <source>
        <dbReference type="ARBA" id="ARBA00012513"/>
    </source>
</evidence>
<sequence>MSRESAIVDILSVFAFIILFDKLKLCITPLIGISNAFDFNRYNKVSEPTVFWVANRDRPINDTSGVLSINSHGDLVLHCCNNGSSTIWSTNVSTTSSDNATTAQLRDTGNLNLLQRLGNRVMWQSFDHPSDTLMPFMKLGQDPITGMDWVLTSWRSEDDPGSGNFTFRIDFMGYPQLFLYKNGAPRWRGGPWTGLRWSGMPRMTNNYIVDISFENNQKEFSILYGLRNTSTISRMVVESSGMICRFIWHAGDGQWNELWTAPVHECDYYKACGPNSNCNPYNADQFICTCLPGFEPQTPADWLLRDGSGGCIRSLGASTCQSGEGFVKVALVKVPDTSRAYVNMSMSLKECERECLKNCSCTAYASADERQGGTGCLAWYGDLLDIRTFSNTGQELYVRVDAAILGRTKPSATPSAAHFGDDESRNMQDIEYDSRTSDLPFFDLSTIATATNNFSFINKLGKGGFGSVYKGVLDNGMEIAVKRLSKSSGQGTKEFKNEVTLIAKLQHRNLVKILGCYEEKKSLLDWRKRFEIAMGIARGILYLHQDSRLRIIHRDLKASNVLLDASMNPKISDFGMARICGGDQVEGNTRRVVGTYGYMSPEYAMEGLFSIKSDVYSFGVLLLEIISGKRNSSFYQENSTSNIIGHVWELWNEESCLDIVDPSMDIMYPEHEVLRCIQISLLCVQEFPMDRPTMSTVVFMLGNSTRLPSPKQPAFAFKRTQGRADASSSGRTRPSATPGAAHFGDDESWNMQDIEYDSRTSDLPFFDLSTIATATNNFSFINKLGKGGFGSVYKGVLDNGMEIAVKRLSKSSGQGSKEFQNEVTLIAKLQHRNLVKILGCYEEKRSLLDWRKRFEIAMGIARGILYLHQDSRLRIIHRDLKASNVLLDASMNPKISDFGMARICGGDQVEGNTRRVVGTYGYMSPEYAMEGLFSIKSDVYSFGVLLLEIISGKRNSSFYQDNSSSNLIGHVWELWNEESCLDIVDPSMDIVYPEHEVLRCIQIGLLCVQEFPMDRPTMSTVVFMLGNSTRLPSPKQPAFAFKRTQGRADASSSGERTNSVNDMSLTVVEAR</sequence>
<dbReference type="InterPro" id="IPR021820">
    <property type="entry name" value="S-locus_recpt_kinase_C"/>
</dbReference>
<evidence type="ECO:0000256" key="16">
    <source>
        <dbReference type="ARBA" id="ARBA00048679"/>
    </source>
</evidence>
<organism evidence="24 25">
    <name type="scientific">Punica granatum</name>
    <name type="common">Pomegranate</name>
    <dbReference type="NCBI Taxonomy" id="22663"/>
    <lineage>
        <taxon>Eukaryota</taxon>
        <taxon>Viridiplantae</taxon>
        <taxon>Streptophyta</taxon>
        <taxon>Embryophyta</taxon>
        <taxon>Tracheophyta</taxon>
        <taxon>Spermatophyta</taxon>
        <taxon>Magnoliopsida</taxon>
        <taxon>eudicotyledons</taxon>
        <taxon>Gunneridae</taxon>
        <taxon>Pentapetalae</taxon>
        <taxon>rosids</taxon>
        <taxon>malvids</taxon>
        <taxon>Myrtales</taxon>
        <taxon>Lythraceae</taxon>
        <taxon>Punica</taxon>
    </lineage>
</organism>
<evidence type="ECO:0000259" key="21">
    <source>
        <dbReference type="PROSITE" id="PS50026"/>
    </source>
</evidence>
<dbReference type="AlphaFoldDB" id="A0A218WY07"/>
<dbReference type="InterPro" id="IPR000719">
    <property type="entry name" value="Prot_kinase_dom"/>
</dbReference>
<evidence type="ECO:0000313" key="25">
    <source>
        <dbReference type="Proteomes" id="UP000197138"/>
    </source>
</evidence>
<dbReference type="PROSITE" id="PS50011">
    <property type="entry name" value="PROTEIN_KINASE_DOM"/>
    <property type="match status" value="2"/>
</dbReference>
<dbReference type="InterPro" id="IPR036426">
    <property type="entry name" value="Bulb-type_lectin_dom_sf"/>
</dbReference>
<dbReference type="CDD" id="cd00028">
    <property type="entry name" value="B_lectin"/>
    <property type="match status" value="1"/>
</dbReference>
<evidence type="ECO:0000256" key="10">
    <source>
        <dbReference type="ARBA" id="ARBA00022840"/>
    </source>
</evidence>
<keyword evidence="5" id="KW-0808">Transferase</keyword>
<feature type="domain" description="Protein kinase" evidence="20">
    <location>
        <begin position="778"/>
        <end position="1039"/>
    </location>
</feature>
<dbReference type="Gene3D" id="3.30.200.20">
    <property type="entry name" value="Phosphorylase Kinase, domain 1"/>
    <property type="match status" value="2"/>
</dbReference>
<keyword evidence="12" id="KW-0472">Membrane</keyword>
<evidence type="ECO:0000256" key="5">
    <source>
        <dbReference type="ARBA" id="ARBA00022679"/>
    </source>
</evidence>
<evidence type="ECO:0000256" key="1">
    <source>
        <dbReference type="ARBA" id="ARBA00004251"/>
    </source>
</evidence>
<dbReference type="InterPro" id="IPR017441">
    <property type="entry name" value="Protein_kinase_ATP_BS"/>
</dbReference>
<dbReference type="InterPro" id="IPR000742">
    <property type="entry name" value="EGF"/>
</dbReference>
<feature type="domain" description="Bulb-type lectin" evidence="22">
    <location>
        <begin position="1"/>
        <end position="126"/>
    </location>
</feature>
<dbReference type="Proteomes" id="UP000197138">
    <property type="component" value="Unassembled WGS sequence"/>
</dbReference>
<dbReference type="Pfam" id="PF01453">
    <property type="entry name" value="B_lectin"/>
    <property type="match status" value="1"/>
</dbReference>
<comment type="catalytic activity">
    <reaction evidence="16">
        <text>L-seryl-[protein] + ATP = O-phospho-L-seryl-[protein] + ADP + H(+)</text>
        <dbReference type="Rhea" id="RHEA:17989"/>
        <dbReference type="Rhea" id="RHEA-COMP:9863"/>
        <dbReference type="Rhea" id="RHEA-COMP:11604"/>
        <dbReference type="ChEBI" id="CHEBI:15378"/>
        <dbReference type="ChEBI" id="CHEBI:29999"/>
        <dbReference type="ChEBI" id="CHEBI:30616"/>
        <dbReference type="ChEBI" id="CHEBI:83421"/>
        <dbReference type="ChEBI" id="CHEBI:456216"/>
        <dbReference type="EC" id="2.7.11.1"/>
    </reaction>
</comment>
<dbReference type="FunFam" id="1.10.510.10:FF:000060">
    <property type="entry name" value="G-type lectin S-receptor-like serine/threonine-protein kinase"/>
    <property type="match status" value="2"/>
</dbReference>
<feature type="binding site" evidence="18">
    <location>
        <position position="482"/>
    </location>
    <ligand>
        <name>ATP</name>
        <dbReference type="ChEBI" id="CHEBI:30616"/>
    </ligand>
</feature>
<comment type="catalytic activity">
    <reaction evidence="15">
        <text>L-threonyl-[protein] + ATP = O-phospho-L-threonyl-[protein] + ADP + H(+)</text>
        <dbReference type="Rhea" id="RHEA:46608"/>
        <dbReference type="Rhea" id="RHEA-COMP:11060"/>
        <dbReference type="Rhea" id="RHEA-COMP:11605"/>
        <dbReference type="ChEBI" id="CHEBI:15378"/>
        <dbReference type="ChEBI" id="CHEBI:30013"/>
        <dbReference type="ChEBI" id="CHEBI:30616"/>
        <dbReference type="ChEBI" id="CHEBI:61977"/>
        <dbReference type="ChEBI" id="CHEBI:456216"/>
        <dbReference type="EC" id="2.7.11.1"/>
    </reaction>
</comment>
<keyword evidence="3" id="KW-1003">Cell membrane</keyword>
<gene>
    <name evidence="24" type="ORF">CDL15_Pgr016992</name>
</gene>
<dbReference type="PROSITE" id="PS00107">
    <property type="entry name" value="PROTEIN_KINASE_ATP"/>
    <property type="match status" value="2"/>
</dbReference>
<evidence type="ECO:0000256" key="14">
    <source>
        <dbReference type="ARBA" id="ARBA00023180"/>
    </source>
</evidence>
<evidence type="ECO:0000256" key="15">
    <source>
        <dbReference type="ARBA" id="ARBA00047899"/>
    </source>
</evidence>
<dbReference type="PANTHER" id="PTHR27002">
    <property type="entry name" value="RECEPTOR-LIKE SERINE/THREONINE-PROTEIN KINASE SD1-8"/>
    <property type="match status" value="1"/>
</dbReference>
<dbReference type="PROSITE" id="PS50026">
    <property type="entry name" value="EGF_3"/>
    <property type="match status" value="1"/>
</dbReference>
<dbReference type="FunFam" id="3.30.200.20:FF:001238">
    <property type="entry name" value="Os08g0179000 protein"/>
    <property type="match status" value="2"/>
</dbReference>
<evidence type="ECO:0000256" key="19">
    <source>
        <dbReference type="SAM" id="MobiDB-lite"/>
    </source>
</evidence>
<dbReference type="GO" id="GO:0005524">
    <property type="term" value="F:ATP binding"/>
    <property type="evidence" value="ECO:0007669"/>
    <property type="project" value="UniProtKB-UniRule"/>
</dbReference>
<dbReference type="Pfam" id="PF11883">
    <property type="entry name" value="DUF3403"/>
    <property type="match status" value="1"/>
</dbReference>
<dbReference type="InterPro" id="IPR001480">
    <property type="entry name" value="Bulb-type_lectin_dom"/>
</dbReference>
<keyword evidence="7" id="KW-0732">Signal</keyword>
<evidence type="ECO:0000256" key="18">
    <source>
        <dbReference type="PROSITE-ProRule" id="PRU10141"/>
    </source>
</evidence>
<dbReference type="PROSITE" id="PS00108">
    <property type="entry name" value="PROTEIN_KINASE_ST"/>
    <property type="match status" value="2"/>
</dbReference>
<dbReference type="InterPro" id="IPR011009">
    <property type="entry name" value="Kinase-like_dom_sf"/>
</dbReference>
<evidence type="ECO:0000256" key="6">
    <source>
        <dbReference type="ARBA" id="ARBA00022692"/>
    </source>
</evidence>
<dbReference type="GO" id="GO:0005886">
    <property type="term" value="C:plasma membrane"/>
    <property type="evidence" value="ECO:0007669"/>
    <property type="project" value="UniProtKB-SubCell"/>
</dbReference>
<feature type="domain" description="Protein kinase" evidence="20">
    <location>
        <begin position="454"/>
        <end position="715"/>
    </location>
</feature>
<evidence type="ECO:0000256" key="7">
    <source>
        <dbReference type="ARBA" id="ARBA00022729"/>
    </source>
</evidence>
<keyword evidence="17" id="KW-0245">EGF-like domain</keyword>
<dbReference type="SMART" id="SM00473">
    <property type="entry name" value="PAN_AP"/>
    <property type="match status" value="1"/>
</dbReference>
<evidence type="ECO:0000259" key="22">
    <source>
        <dbReference type="PROSITE" id="PS50927"/>
    </source>
</evidence>
<dbReference type="EMBL" id="MTKT01002534">
    <property type="protein sequence ID" value="OWM77594.1"/>
    <property type="molecule type" value="Genomic_DNA"/>
</dbReference>
<dbReference type="InterPro" id="IPR000858">
    <property type="entry name" value="S_locus_glycoprot_dom"/>
</dbReference>
<dbReference type="Gene3D" id="1.10.510.10">
    <property type="entry name" value="Transferase(Phosphotransferase) domain 1"/>
    <property type="match status" value="2"/>
</dbReference>
<name>A0A218WY07_PUNGR</name>
<evidence type="ECO:0000256" key="4">
    <source>
        <dbReference type="ARBA" id="ARBA00022527"/>
    </source>
</evidence>
<keyword evidence="11" id="KW-1133">Transmembrane helix</keyword>
<proteinExistence type="predicted"/>
<evidence type="ECO:0000256" key="17">
    <source>
        <dbReference type="PROSITE-ProRule" id="PRU00076"/>
    </source>
</evidence>
<evidence type="ECO:0000256" key="11">
    <source>
        <dbReference type="ARBA" id="ARBA00022989"/>
    </source>
</evidence>
<evidence type="ECO:0000256" key="9">
    <source>
        <dbReference type="ARBA" id="ARBA00022777"/>
    </source>
</evidence>
<keyword evidence="4" id="KW-0723">Serine/threonine-protein kinase</keyword>
<dbReference type="CDD" id="cd14066">
    <property type="entry name" value="STKc_IRAK"/>
    <property type="match status" value="1"/>
</dbReference>
<keyword evidence="6" id="KW-0812">Transmembrane</keyword>
<evidence type="ECO:0000256" key="13">
    <source>
        <dbReference type="ARBA" id="ARBA00023157"/>
    </source>
</evidence>
<keyword evidence="13" id="KW-1015">Disulfide bond</keyword>
<dbReference type="PROSITE" id="PS50948">
    <property type="entry name" value="PAN"/>
    <property type="match status" value="1"/>
</dbReference>
<keyword evidence="14" id="KW-0325">Glycoprotein</keyword>
<comment type="subcellular location">
    <subcellularLocation>
        <location evidence="1">Cell membrane</location>
        <topology evidence="1">Single-pass type I membrane protein</topology>
    </subcellularLocation>
</comment>
<dbReference type="Pfam" id="PF08276">
    <property type="entry name" value="PAN_2"/>
    <property type="match status" value="1"/>
</dbReference>
<dbReference type="EC" id="2.7.11.1" evidence="2"/>
<feature type="compositionally biased region" description="Polar residues" evidence="19">
    <location>
        <begin position="726"/>
        <end position="735"/>
    </location>
</feature>
<accession>A0A218WY07</accession>
<comment type="caution">
    <text evidence="17">Lacks conserved residue(s) required for the propagation of feature annotation.</text>
</comment>